<evidence type="ECO:0000313" key="1">
    <source>
        <dbReference type="EMBL" id="AZZ39729.1"/>
    </source>
</evidence>
<organism evidence="1 2">
    <name type="scientific">Acidipropionibacterium jensenii</name>
    <dbReference type="NCBI Taxonomy" id="1749"/>
    <lineage>
        <taxon>Bacteria</taxon>
        <taxon>Bacillati</taxon>
        <taxon>Actinomycetota</taxon>
        <taxon>Actinomycetes</taxon>
        <taxon>Propionibacteriales</taxon>
        <taxon>Propionibacteriaceae</taxon>
        <taxon>Acidipropionibacterium</taxon>
    </lineage>
</organism>
<dbReference type="Proteomes" id="UP000285875">
    <property type="component" value="Chromosome"/>
</dbReference>
<dbReference type="AlphaFoldDB" id="A0A3Q9UJN4"/>
<dbReference type="KEGG" id="aji:C0Z10_08145"/>
<evidence type="ECO:0000313" key="2">
    <source>
        <dbReference type="Proteomes" id="UP000285875"/>
    </source>
</evidence>
<proteinExistence type="predicted"/>
<name>A0A3Q9UJN4_9ACTN</name>
<protein>
    <submittedName>
        <fullName evidence="1">Uncharacterized protein</fullName>
    </submittedName>
</protein>
<dbReference type="EMBL" id="CP025570">
    <property type="protein sequence ID" value="AZZ39729.1"/>
    <property type="molecule type" value="Genomic_DNA"/>
</dbReference>
<sequence>MVVLLRVTSGPALLVEDHADDRSGEQPIIRLVAQFGTHDDVLVLLRTPWATRTCGLLRFLTFPGCDGLIGHDSSFLS</sequence>
<gene>
    <name evidence="1" type="ORF">C0Z10_08145</name>
</gene>
<accession>A0A3Q9UJN4</accession>
<reference evidence="2" key="1">
    <citation type="submission" date="2017-12" db="EMBL/GenBank/DDBJ databases">
        <title>Whole genome sequencing of Acidipropionibacterium jensenii strains JS279 and JS280.</title>
        <authorList>
            <person name="Deptula P."/>
            <person name="Laine P."/>
            <person name="Smolander O.-P."/>
            <person name="Paulin L."/>
            <person name="Auvinen P."/>
            <person name="Varmanen P."/>
        </authorList>
    </citation>
    <scope>NUCLEOTIDE SEQUENCE [LARGE SCALE GENOMIC DNA]</scope>
    <source>
        <strain evidence="2">JS280</strain>
    </source>
</reference>